<accession>A0A0T6B4C8</accession>
<dbReference type="Gene3D" id="1.20.1270.250">
    <property type="match status" value="1"/>
</dbReference>
<dbReference type="GO" id="GO:0033209">
    <property type="term" value="P:tumor necrosis factor-mediated signaling pathway"/>
    <property type="evidence" value="ECO:0007669"/>
    <property type="project" value="TreeGrafter"/>
</dbReference>
<evidence type="ECO:0000256" key="5">
    <source>
        <dbReference type="ARBA" id="ARBA00022741"/>
    </source>
</evidence>
<evidence type="ECO:0000256" key="6">
    <source>
        <dbReference type="ARBA" id="ARBA00022777"/>
    </source>
</evidence>
<keyword evidence="6" id="KW-0418">Kinase</keyword>
<keyword evidence="2" id="KW-0963">Cytoplasm</keyword>
<proteinExistence type="predicted"/>
<dbReference type="GO" id="GO:0005524">
    <property type="term" value="F:ATP binding"/>
    <property type="evidence" value="ECO:0007669"/>
    <property type="project" value="UniProtKB-KW"/>
</dbReference>
<dbReference type="InterPro" id="IPR046375">
    <property type="entry name" value="IKBKB_SDD_sf"/>
</dbReference>
<keyword evidence="4" id="KW-0808">Transferase</keyword>
<evidence type="ECO:0000256" key="7">
    <source>
        <dbReference type="ARBA" id="ARBA00022840"/>
    </source>
</evidence>
<dbReference type="OrthoDB" id="267381at2759"/>
<dbReference type="GO" id="GO:0008385">
    <property type="term" value="C:IkappaB kinase complex"/>
    <property type="evidence" value="ECO:0007669"/>
    <property type="project" value="TreeGrafter"/>
</dbReference>
<protein>
    <submittedName>
        <fullName evidence="8">Uncharacterized protein</fullName>
    </submittedName>
</protein>
<evidence type="ECO:0000256" key="4">
    <source>
        <dbReference type="ARBA" id="ARBA00022679"/>
    </source>
</evidence>
<dbReference type="Gene3D" id="3.10.20.90">
    <property type="entry name" value="Phosphatidylinositol 3-kinase Catalytic Subunit, Chain A, domain 1"/>
    <property type="match status" value="1"/>
</dbReference>
<keyword evidence="7" id="KW-0067">ATP-binding</keyword>
<evidence type="ECO:0000313" key="9">
    <source>
        <dbReference type="Proteomes" id="UP000051574"/>
    </source>
</evidence>
<dbReference type="EMBL" id="LJIG01015972">
    <property type="protein sequence ID" value="KRT81998.1"/>
    <property type="molecule type" value="Genomic_DNA"/>
</dbReference>
<dbReference type="SUPFAM" id="SSF54236">
    <property type="entry name" value="Ubiquitin-like"/>
    <property type="match status" value="1"/>
</dbReference>
<dbReference type="InterPro" id="IPR029071">
    <property type="entry name" value="Ubiquitin-like_domsf"/>
</dbReference>
<dbReference type="GO" id="GO:0045944">
    <property type="term" value="P:positive regulation of transcription by RNA polymerase II"/>
    <property type="evidence" value="ECO:0007669"/>
    <property type="project" value="TreeGrafter"/>
</dbReference>
<reference evidence="8 9" key="1">
    <citation type="submission" date="2015-09" db="EMBL/GenBank/DDBJ databases">
        <title>Draft genome of the scarab beetle Oryctes borbonicus.</title>
        <authorList>
            <person name="Meyer J.M."/>
            <person name="Markov G.V."/>
            <person name="Baskaran P."/>
            <person name="Herrmann M."/>
            <person name="Sommer R.J."/>
            <person name="Roedelsperger C."/>
        </authorList>
    </citation>
    <scope>NUCLEOTIDE SEQUENCE [LARGE SCALE GENOMIC DNA]</scope>
    <source>
        <strain evidence="8">OB123</strain>
        <tissue evidence="8">Whole animal</tissue>
    </source>
</reference>
<organism evidence="8 9">
    <name type="scientific">Oryctes borbonicus</name>
    <dbReference type="NCBI Taxonomy" id="1629725"/>
    <lineage>
        <taxon>Eukaryota</taxon>
        <taxon>Metazoa</taxon>
        <taxon>Ecdysozoa</taxon>
        <taxon>Arthropoda</taxon>
        <taxon>Hexapoda</taxon>
        <taxon>Insecta</taxon>
        <taxon>Pterygota</taxon>
        <taxon>Neoptera</taxon>
        <taxon>Endopterygota</taxon>
        <taxon>Coleoptera</taxon>
        <taxon>Polyphaga</taxon>
        <taxon>Scarabaeiformia</taxon>
        <taxon>Scarabaeidae</taxon>
        <taxon>Dynastinae</taxon>
        <taxon>Oryctes</taxon>
    </lineage>
</organism>
<dbReference type="GO" id="GO:0008384">
    <property type="term" value="F:IkappaB kinase activity"/>
    <property type="evidence" value="ECO:0007669"/>
    <property type="project" value="TreeGrafter"/>
</dbReference>
<comment type="caution">
    <text evidence="8">The sequence shown here is derived from an EMBL/GenBank/DDBJ whole genome shotgun (WGS) entry which is preliminary data.</text>
</comment>
<dbReference type="AlphaFoldDB" id="A0A0T6B4C8"/>
<dbReference type="InterPro" id="IPR051180">
    <property type="entry name" value="IKK"/>
</dbReference>
<evidence type="ECO:0000313" key="8">
    <source>
        <dbReference type="EMBL" id="KRT81998.1"/>
    </source>
</evidence>
<keyword evidence="3" id="KW-0723">Serine/threonine-protein kinase</keyword>
<keyword evidence="9" id="KW-1185">Reference proteome</keyword>
<dbReference type="PANTHER" id="PTHR22969">
    <property type="entry name" value="IKB KINASE"/>
    <property type="match status" value="1"/>
</dbReference>
<evidence type="ECO:0000256" key="1">
    <source>
        <dbReference type="ARBA" id="ARBA00004496"/>
    </source>
</evidence>
<evidence type="ECO:0000256" key="2">
    <source>
        <dbReference type="ARBA" id="ARBA00022490"/>
    </source>
</evidence>
<evidence type="ECO:0000256" key="3">
    <source>
        <dbReference type="ARBA" id="ARBA00022527"/>
    </source>
</evidence>
<dbReference type="PANTHER" id="PTHR22969:SF17">
    <property type="entry name" value="INHIBITOR OF NUCLEAR FACTOR KAPPA-B KINASE SUBUNIT BETA"/>
    <property type="match status" value="1"/>
</dbReference>
<name>A0A0T6B4C8_9SCAR</name>
<gene>
    <name evidence="8" type="ORF">AMK59_5237</name>
</gene>
<dbReference type="Proteomes" id="UP000051574">
    <property type="component" value="Unassembled WGS sequence"/>
</dbReference>
<sequence length="477" mass="56194">FNYLKEKSDADISISITKDGNVKFLKEILLNNRLSPLFKRFIEDWLRLLLRYDGENRGLRNGEKVVFTDLETILNRKMVKVFSVFNYRELVYEVTENMTLLDVKGLVENDTEIPAHNQMYTADEKVIINDDSFSEFFQANPEKTLYVFNKAKQFDERTVSLPQHVQALFQLSPESSCETLLKTLFSHTIVFIHRELELISQFDRALMLQIDHVLFIFAQLKQDYSKTRDGIIQLNAQIDYYNRYNERQLRNLPPIRHEGYLNFLTKEREGFQQAKELMENFNSLTERFLKAYKVEILKKYSVLLKNALISTESDMMQKYNHAISLLQRINSDTNSTTEMVQILNVVLEIPWKAIFGNEHLKIYLRFALFIQRELEKLLIWCNALNKEVIKVSSSIQHCEIEKCMYIQTTSAHSNRISLVFRRDLEEDTLDTSKVIENNIDLRYRIQEVLSEGSAYLRNVQLDMIRFLNGIILPASRN</sequence>
<comment type="subcellular location">
    <subcellularLocation>
        <location evidence="1">Cytoplasm</location>
    </subcellularLocation>
</comment>
<keyword evidence="5" id="KW-0547">Nucleotide-binding</keyword>
<feature type="non-terminal residue" evidence="8">
    <location>
        <position position="1"/>
    </location>
</feature>